<dbReference type="EMBL" id="JAQQLF010000004">
    <property type="protein sequence ID" value="MDC7716247.1"/>
    <property type="molecule type" value="Genomic_DNA"/>
</dbReference>
<keyword evidence="4 6" id="KW-1133">Transmembrane helix</keyword>
<feature type="transmembrane region" description="Helical" evidence="6">
    <location>
        <begin position="111"/>
        <end position="138"/>
    </location>
</feature>
<dbReference type="InterPro" id="IPR001123">
    <property type="entry name" value="LeuE-type"/>
</dbReference>
<proteinExistence type="predicted"/>
<comment type="subcellular location">
    <subcellularLocation>
        <location evidence="1">Cell membrane</location>
        <topology evidence="1">Multi-pass membrane protein</topology>
    </subcellularLocation>
</comment>
<feature type="transmembrane region" description="Helical" evidence="6">
    <location>
        <begin position="69"/>
        <end position="90"/>
    </location>
</feature>
<dbReference type="Pfam" id="PF01810">
    <property type="entry name" value="LysE"/>
    <property type="match status" value="1"/>
</dbReference>
<dbReference type="Proteomes" id="UP001219956">
    <property type="component" value="Unassembled WGS sequence"/>
</dbReference>
<comment type="caution">
    <text evidence="7">The sequence shown here is derived from an EMBL/GenBank/DDBJ whole genome shotgun (WGS) entry which is preliminary data.</text>
</comment>
<feature type="transmembrane region" description="Helical" evidence="6">
    <location>
        <begin position="191"/>
        <end position="208"/>
    </location>
</feature>
<organism evidence="7 8">
    <name type="scientific">Vogesella aquatica</name>
    <dbReference type="NCBI Taxonomy" id="2984206"/>
    <lineage>
        <taxon>Bacteria</taxon>
        <taxon>Pseudomonadati</taxon>
        <taxon>Pseudomonadota</taxon>
        <taxon>Betaproteobacteria</taxon>
        <taxon>Neisseriales</taxon>
        <taxon>Chromobacteriaceae</taxon>
        <taxon>Vogesella</taxon>
    </lineage>
</organism>
<name>A0ABT5IUJ6_9NEIS</name>
<dbReference type="RefSeq" id="WP_272750675.1">
    <property type="nucleotide sequence ID" value="NZ_JAQQLF010000004.1"/>
</dbReference>
<evidence type="ECO:0000256" key="5">
    <source>
        <dbReference type="ARBA" id="ARBA00023136"/>
    </source>
</evidence>
<evidence type="ECO:0000256" key="6">
    <source>
        <dbReference type="SAM" id="Phobius"/>
    </source>
</evidence>
<keyword evidence="8" id="KW-1185">Reference proteome</keyword>
<gene>
    <name evidence="7" type="ORF">PQU95_03305</name>
</gene>
<evidence type="ECO:0000256" key="2">
    <source>
        <dbReference type="ARBA" id="ARBA00022475"/>
    </source>
</evidence>
<evidence type="ECO:0000256" key="1">
    <source>
        <dbReference type="ARBA" id="ARBA00004651"/>
    </source>
</evidence>
<feature type="transmembrane region" description="Helical" evidence="6">
    <location>
        <begin position="6"/>
        <end position="28"/>
    </location>
</feature>
<feature type="transmembrane region" description="Helical" evidence="6">
    <location>
        <begin position="150"/>
        <end position="170"/>
    </location>
</feature>
<keyword evidence="5 6" id="KW-0472">Membrane</keyword>
<reference evidence="7 8" key="1">
    <citation type="submission" date="2023-01" db="EMBL/GenBank/DDBJ databases">
        <title>Novel species of the genus Vogesella isolated from rivers.</title>
        <authorList>
            <person name="Lu H."/>
        </authorList>
    </citation>
    <scope>NUCLEOTIDE SEQUENCE [LARGE SCALE GENOMIC DNA]</scope>
    <source>
        <strain evidence="7 8">DC21W</strain>
    </source>
</reference>
<sequence length="211" mass="22886">MTWHHFILLAGAHFLALLSPGPDFFLLLNHTVAYGLRAGLLTALGIACANGIFIVAAVAGVSWLQDSPVAYWLVYVAGCNYLLWLGWQFWQAAGLHGGGAPSAGLAARQTAFWWRGLLSGLLNPKNALFYLTLFALLAGKESTVWQRSAAGVWLFVAVLGWDALVCWALARPTSLAWFQRQLPLLHRASALLLWAVAAGMLWAVRGVFQAG</sequence>
<protein>
    <submittedName>
        <fullName evidence="7">LysE family translocator</fullName>
    </submittedName>
</protein>
<keyword evidence="2" id="KW-1003">Cell membrane</keyword>
<dbReference type="PANTHER" id="PTHR30086">
    <property type="entry name" value="ARGININE EXPORTER PROTEIN ARGO"/>
    <property type="match status" value="1"/>
</dbReference>
<accession>A0ABT5IUJ6</accession>
<keyword evidence="3 6" id="KW-0812">Transmembrane</keyword>
<evidence type="ECO:0000256" key="4">
    <source>
        <dbReference type="ARBA" id="ARBA00022989"/>
    </source>
</evidence>
<evidence type="ECO:0000256" key="3">
    <source>
        <dbReference type="ARBA" id="ARBA00022692"/>
    </source>
</evidence>
<evidence type="ECO:0000313" key="8">
    <source>
        <dbReference type="Proteomes" id="UP001219956"/>
    </source>
</evidence>
<dbReference type="PANTHER" id="PTHR30086:SF17">
    <property type="entry name" value="LYSE FAMILY TRANSLOCATOR"/>
    <property type="match status" value="1"/>
</dbReference>
<feature type="transmembrane region" description="Helical" evidence="6">
    <location>
        <begin position="40"/>
        <end position="63"/>
    </location>
</feature>
<evidence type="ECO:0000313" key="7">
    <source>
        <dbReference type="EMBL" id="MDC7716247.1"/>
    </source>
</evidence>